<dbReference type="RefSeq" id="WP_093942936.1">
    <property type="nucleotide sequence ID" value="NZ_CP022521.1"/>
</dbReference>
<proteinExistence type="predicted"/>
<dbReference type="EMBL" id="CP022521">
    <property type="protein sequence ID" value="ASO21860.1"/>
    <property type="molecule type" value="Genomic_DNA"/>
</dbReference>
<keyword evidence="2" id="KW-1185">Reference proteome</keyword>
<gene>
    <name evidence="1" type="ORF">AHOG_21220</name>
</gene>
<dbReference type="KEGG" id="ahg:AHOG_21220"/>
<organism evidence="1 2">
    <name type="scientific">Actinoalloteichus hoggarensis</name>
    <dbReference type="NCBI Taxonomy" id="1470176"/>
    <lineage>
        <taxon>Bacteria</taxon>
        <taxon>Bacillati</taxon>
        <taxon>Actinomycetota</taxon>
        <taxon>Actinomycetes</taxon>
        <taxon>Pseudonocardiales</taxon>
        <taxon>Pseudonocardiaceae</taxon>
        <taxon>Actinoalloteichus</taxon>
    </lineage>
</organism>
<reference evidence="1 2" key="1">
    <citation type="submission" date="2017-07" db="EMBL/GenBank/DDBJ databases">
        <title>Complete genome sequence of Actinoalloteichus hoggarensis DSM 45943, type strain of Actinoalloteichus hoggarensis.</title>
        <authorList>
            <person name="Ruckert C."/>
            <person name="Nouioui I."/>
            <person name="Willmese J."/>
            <person name="van Wezel G."/>
            <person name="Klenk H.-P."/>
            <person name="Kalinowski J."/>
            <person name="Zotchev S.B."/>
        </authorList>
    </citation>
    <scope>NUCLEOTIDE SEQUENCE [LARGE SCALE GENOMIC DNA]</scope>
    <source>
        <strain evidence="1 2">DSM 45943</strain>
    </source>
</reference>
<evidence type="ECO:0000313" key="2">
    <source>
        <dbReference type="Proteomes" id="UP000204221"/>
    </source>
</evidence>
<name>A0A221W7A2_9PSEU</name>
<dbReference type="Proteomes" id="UP000204221">
    <property type="component" value="Chromosome"/>
</dbReference>
<sequence>MRTALTVLIGLFVGFLAGLLLAGLVDAVARSAAGAPIDPYVLRYLPLGLAPVGAATGAVVLWLRPRVGRRATGADRASPRAAGSDAEACGCAVRPRLDVTLPGVSAADDGHPGVPCLRQVADSDVAAPYTTAPAAAAHDGREAPLLSGAPAHRGTRTVPAPCPSAPLEPSTRLLTTRDAPICLPTDCPRAPERTSVVAHTRSRGTTCCQFREKTRSSPS</sequence>
<dbReference type="OrthoDB" id="10014372at2"/>
<dbReference type="AlphaFoldDB" id="A0A221W7A2"/>
<dbReference type="InterPro" id="IPR046001">
    <property type="entry name" value="DUF5957"/>
</dbReference>
<evidence type="ECO:0000313" key="1">
    <source>
        <dbReference type="EMBL" id="ASO21860.1"/>
    </source>
</evidence>
<protein>
    <submittedName>
        <fullName evidence="1">Uncharacterized protein</fullName>
    </submittedName>
</protein>
<accession>A0A221W7A2</accession>
<dbReference type="Pfam" id="PF19382">
    <property type="entry name" value="DUF5957"/>
    <property type="match status" value="1"/>
</dbReference>